<protein>
    <recommendedName>
        <fullName evidence="3">Polymerase nucleotidyl transferase domain-containing protein</fullName>
    </recommendedName>
</protein>
<dbReference type="Proteomes" id="UP000176634">
    <property type="component" value="Unassembled WGS sequence"/>
</dbReference>
<evidence type="ECO:0008006" key="3">
    <source>
        <dbReference type="Google" id="ProtNLM"/>
    </source>
</evidence>
<evidence type="ECO:0000313" key="2">
    <source>
        <dbReference type="Proteomes" id="UP000176634"/>
    </source>
</evidence>
<gene>
    <name evidence="1" type="ORF">A2563_03980</name>
</gene>
<comment type="caution">
    <text evidence="1">The sequence shown here is derived from an EMBL/GenBank/DDBJ whole genome shotgun (WGS) entry which is preliminary data.</text>
</comment>
<sequence>MELEQSLRQSILSTLAYFDLSQFPLTKEELFVFLWEPPTVNYADFLELLQTDSFVNGNFETKNGYYFLPGRQELVEIRRRRLIISEKKLKIARRALRIIRSVPFLKAVFVCNTVASEQASIDSDIDFFIVTAKNRIWITRLFVTFLLGLFRLRRVKNRVKDKICLSFYVTEEALDLSKFRVIDDDVHFAFWINQMLPAYDPDNFYAKFLEANSWTKKYLPNINSSSASSYIFRITNSKLGKIWKSAWEKMWEGSYGSLINEEAKKIQISKMKFSGNKIDRGDDKGVVISDSVLKFHEKDTRIEYRELWKNKIGV</sequence>
<accession>A0A1F6P9T6</accession>
<dbReference type="STRING" id="1798705.A2563_03980"/>
<dbReference type="AlphaFoldDB" id="A0A1F6P9T6"/>
<name>A0A1F6P9T6_9BACT</name>
<evidence type="ECO:0000313" key="1">
    <source>
        <dbReference type="EMBL" id="OGH92800.1"/>
    </source>
</evidence>
<proteinExistence type="predicted"/>
<organism evidence="1 2">
    <name type="scientific">Candidatus Magasanikbacteria bacterium RIFOXYD1_FULL_40_23</name>
    <dbReference type="NCBI Taxonomy" id="1798705"/>
    <lineage>
        <taxon>Bacteria</taxon>
        <taxon>Candidatus Magasanikiibacteriota</taxon>
    </lineage>
</organism>
<reference evidence="1 2" key="1">
    <citation type="journal article" date="2016" name="Nat. Commun.">
        <title>Thousands of microbial genomes shed light on interconnected biogeochemical processes in an aquifer system.</title>
        <authorList>
            <person name="Anantharaman K."/>
            <person name="Brown C.T."/>
            <person name="Hug L.A."/>
            <person name="Sharon I."/>
            <person name="Castelle C.J."/>
            <person name="Probst A.J."/>
            <person name="Thomas B.C."/>
            <person name="Singh A."/>
            <person name="Wilkins M.J."/>
            <person name="Karaoz U."/>
            <person name="Brodie E.L."/>
            <person name="Williams K.H."/>
            <person name="Hubbard S.S."/>
            <person name="Banfield J.F."/>
        </authorList>
    </citation>
    <scope>NUCLEOTIDE SEQUENCE [LARGE SCALE GENOMIC DNA]</scope>
</reference>
<dbReference type="EMBL" id="MFRA01000005">
    <property type="protein sequence ID" value="OGH92800.1"/>
    <property type="molecule type" value="Genomic_DNA"/>
</dbReference>